<evidence type="ECO:0000256" key="1">
    <source>
        <dbReference type="ARBA" id="ARBA00008779"/>
    </source>
</evidence>
<dbReference type="Pfam" id="PF00884">
    <property type="entry name" value="Sulfatase"/>
    <property type="match status" value="1"/>
</dbReference>
<dbReference type="KEGG" id="srub:C2R22_21425"/>
<organism evidence="3 4">
    <name type="scientific">Salinigranum rubrum</name>
    <dbReference type="NCBI Taxonomy" id="755307"/>
    <lineage>
        <taxon>Archaea</taxon>
        <taxon>Methanobacteriati</taxon>
        <taxon>Methanobacteriota</taxon>
        <taxon>Stenosarchaea group</taxon>
        <taxon>Halobacteria</taxon>
        <taxon>Halobacteriales</taxon>
        <taxon>Haloferacaceae</taxon>
        <taxon>Salinigranum</taxon>
    </lineage>
</organism>
<evidence type="ECO:0000313" key="3">
    <source>
        <dbReference type="EMBL" id="AUV84144.1"/>
    </source>
</evidence>
<gene>
    <name evidence="3" type="ORF">C2R22_21425</name>
</gene>
<proteinExistence type="inferred from homology"/>
<dbReference type="AlphaFoldDB" id="A0A2I8VQI8"/>
<dbReference type="InterPro" id="IPR050738">
    <property type="entry name" value="Sulfatase"/>
</dbReference>
<reference evidence="3 4" key="1">
    <citation type="submission" date="2018-01" db="EMBL/GenBank/DDBJ databases">
        <title>Complete genome sequence of Salinigranum rubrum GX10T, an extremely halophilic archaeon isolated from a marine solar saltern.</title>
        <authorList>
            <person name="Han S."/>
        </authorList>
    </citation>
    <scope>NUCLEOTIDE SEQUENCE [LARGE SCALE GENOMIC DNA]</scope>
    <source>
        <strain evidence="3 4">GX10</strain>
        <plasmid evidence="4">Plasmid unnamed1</plasmid>
    </source>
</reference>
<dbReference type="Gene3D" id="3.40.720.10">
    <property type="entry name" value="Alkaline Phosphatase, subunit A"/>
    <property type="match status" value="1"/>
</dbReference>
<dbReference type="GO" id="GO:0004065">
    <property type="term" value="F:arylsulfatase activity"/>
    <property type="evidence" value="ECO:0007669"/>
    <property type="project" value="TreeGrafter"/>
</dbReference>
<keyword evidence="4" id="KW-1185">Reference proteome</keyword>
<dbReference type="EMBL" id="CP026310">
    <property type="protein sequence ID" value="AUV84144.1"/>
    <property type="molecule type" value="Genomic_DNA"/>
</dbReference>
<accession>A0A2I8VQI8</accession>
<protein>
    <submittedName>
        <fullName evidence="3">Sulfatase</fullName>
    </submittedName>
</protein>
<comment type="similarity">
    <text evidence="1">Belongs to the sulfatase family.</text>
</comment>
<name>A0A2I8VQI8_9EURY</name>
<dbReference type="PANTHER" id="PTHR42693">
    <property type="entry name" value="ARYLSULFATASE FAMILY MEMBER"/>
    <property type="match status" value="1"/>
</dbReference>
<dbReference type="PANTHER" id="PTHR42693:SF33">
    <property type="entry name" value="ARYLSULFATASE"/>
    <property type="match status" value="1"/>
</dbReference>
<geneLocation type="plasmid" evidence="3">
    <name>unnamed1</name>
</geneLocation>
<dbReference type="InterPro" id="IPR000917">
    <property type="entry name" value="Sulfatase_N"/>
</dbReference>
<evidence type="ECO:0000313" key="4">
    <source>
        <dbReference type="Proteomes" id="UP000236584"/>
    </source>
</evidence>
<keyword evidence="3" id="KW-0614">Plasmid</keyword>
<dbReference type="Proteomes" id="UP000236584">
    <property type="component" value="Plasmid unnamed1"/>
</dbReference>
<evidence type="ECO:0000259" key="2">
    <source>
        <dbReference type="Pfam" id="PF00884"/>
    </source>
</evidence>
<dbReference type="InterPro" id="IPR017850">
    <property type="entry name" value="Alkaline_phosphatase_core_sf"/>
</dbReference>
<sequence>MLGEREYETAGVSTVAYMGPATGLDRGFDQFQYIISDTLREAVHPTDLIKYLLRIRRHGGGLTADTTKHSTSYLVNETVKRAFNQHSSRDNSVFVYAHYNDTHHPYTPPLPFLDRYTSNLSISASEARDVAIRLTENLNEFVSGAFELTEVELNGLIAMYDATIAYVDKCIGELIEWVRSRTDNTVVVVTGDHGELFGERGLYAHKLVTHDAVSHVPMIVAGPTDVTEYEGDLIQPIDVVRTLLAEVGADQSTLQGIDLRHETRDYCFIQRGGSRVEQHLEWFDEYAPEFNPQWLHRGDLTAIRTTTHKYEKSDSRTVLYELPDEETNVVDNQPIVADRLNDELTAFWDTLGRPYSNERRIKELPPSARQSLRNMGYLVD</sequence>
<feature type="domain" description="Sulfatase N-terminal" evidence="2">
    <location>
        <begin position="25"/>
        <end position="245"/>
    </location>
</feature>
<dbReference type="SUPFAM" id="SSF53649">
    <property type="entry name" value="Alkaline phosphatase-like"/>
    <property type="match status" value="1"/>
</dbReference>